<sequence length="105" mass="12380">MPEMKNLVDIKPPDITVPNYEARYKAMLNAKAKAISERKKHLKLIDRILEEVANYGIWLMLGLIAFVLIYTIYKEKETEQKIVAGQERLEQKEQGEKKDIWQDEF</sequence>
<evidence type="ECO:0000256" key="1">
    <source>
        <dbReference type="SAM" id="Phobius"/>
    </source>
</evidence>
<dbReference type="KEGG" id="vai:BU251_07175"/>
<proteinExistence type="predicted"/>
<accession>A0A410P5Z2</accession>
<dbReference type="EMBL" id="CP019384">
    <property type="protein sequence ID" value="QAT17512.1"/>
    <property type="molecule type" value="Genomic_DNA"/>
</dbReference>
<gene>
    <name evidence="2" type="ORF">BU251_07175</name>
</gene>
<dbReference type="Proteomes" id="UP000287243">
    <property type="component" value="Chromosome"/>
</dbReference>
<evidence type="ECO:0000313" key="2">
    <source>
        <dbReference type="EMBL" id="QAT17512.1"/>
    </source>
</evidence>
<name>A0A410P5Z2_VELA1</name>
<keyword evidence="1" id="KW-0812">Transmembrane</keyword>
<reference evidence="2 3" key="1">
    <citation type="submission" date="2017-01" db="EMBL/GenBank/DDBJ databases">
        <title>First insights into the biology of 'candidatus Vampirococcus archaeovorus'.</title>
        <authorList>
            <person name="Kizina J."/>
            <person name="Jordan S."/>
            <person name="Stueber K."/>
            <person name="Reinhardt R."/>
            <person name="Harder J."/>
        </authorList>
    </citation>
    <scope>NUCLEOTIDE SEQUENCE [LARGE SCALE GENOMIC DNA]</scope>
    <source>
        <strain evidence="2 3">LiM</strain>
    </source>
</reference>
<dbReference type="AlphaFoldDB" id="A0A410P5Z2"/>
<feature type="transmembrane region" description="Helical" evidence="1">
    <location>
        <begin position="55"/>
        <end position="73"/>
    </location>
</feature>
<keyword evidence="3" id="KW-1185">Reference proteome</keyword>
<keyword evidence="1" id="KW-0472">Membrane</keyword>
<protein>
    <submittedName>
        <fullName evidence="2">Uncharacterized protein</fullName>
    </submittedName>
</protein>
<evidence type="ECO:0000313" key="3">
    <source>
        <dbReference type="Proteomes" id="UP000287243"/>
    </source>
</evidence>
<organism evidence="2 3">
    <name type="scientific">Velamenicoccus archaeovorus</name>
    <dbReference type="NCBI Taxonomy" id="1930593"/>
    <lineage>
        <taxon>Bacteria</taxon>
        <taxon>Pseudomonadati</taxon>
        <taxon>Candidatus Omnitrophota</taxon>
        <taxon>Candidatus Velamenicoccus</taxon>
    </lineage>
</organism>
<keyword evidence="1" id="KW-1133">Transmembrane helix</keyword>